<dbReference type="PIRSF" id="PIRSF005052">
    <property type="entry name" value="P-loopkin"/>
    <property type="match status" value="1"/>
</dbReference>
<dbReference type="GO" id="GO:0005525">
    <property type="term" value="F:GTP binding"/>
    <property type="evidence" value="ECO:0007669"/>
    <property type="project" value="UniProtKB-UniRule"/>
</dbReference>
<feature type="domain" description="RapZ C-terminal" evidence="6">
    <location>
        <begin position="167"/>
        <end position="285"/>
    </location>
</feature>
<dbReference type="HAMAP" id="MF_00636">
    <property type="entry name" value="RapZ_like"/>
    <property type="match status" value="1"/>
</dbReference>
<evidence type="ECO:0000259" key="5">
    <source>
        <dbReference type="Pfam" id="PF03668"/>
    </source>
</evidence>
<dbReference type="SUPFAM" id="SSF52540">
    <property type="entry name" value="P-loop containing nucleoside triphosphate hydrolases"/>
    <property type="match status" value="1"/>
</dbReference>
<keyword evidence="2 4" id="KW-0067">ATP-binding</keyword>
<dbReference type="InterPro" id="IPR053930">
    <property type="entry name" value="RapZ-like_N"/>
</dbReference>
<keyword evidence="1 4" id="KW-0547">Nucleotide-binding</keyword>
<gene>
    <name evidence="7" type="ORF">DSOUD_1305</name>
</gene>
<dbReference type="Proteomes" id="UP000057158">
    <property type="component" value="Chromosome"/>
</dbReference>
<dbReference type="RefSeq" id="WP_053550232.1">
    <property type="nucleotide sequence ID" value="NZ_CP010802.1"/>
</dbReference>
<keyword evidence="8" id="KW-1185">Reference proteome</keyword>
<evidence type="ECO:0000256" key="1">
    <source>
        <dbReference type="ARBA" id="ARBA00022741"/>
    </source>
</evidence>
<dbReference type="InterPro" id="IPR027417">
    <property type="entry name" value="P-loop_NTPase"/>
</dbReference>
<accession>A0A0M5IRC1</accession>
<organism evidence="7 8">
    <name type="scientific">Desulfuromonas soudanensis</name>
    <dbReference type="NCBI Taxonomy" id="1603606"/>
    <lineage>
        <taxon>Bacteria</taxon>
        <taxon>Pseudomonadati</taxon>
        <taxon>Thermodesulfobacteriota</taxon>
        <taxon>Desulfuromonadia</taxon>
        <taxon>Desulfuromonadales</taxon>
        <taxon>Desulfuromonadaceae</taxon>
        <taxon>Desulfuromonas</taxon>
    </lineage>
</organism>
<evidence type="ECO:0000313" key="7">
    <source>
        <dbReference type="EMBL" id="ALC16086.1"/>
    </source>
</evidence>
<sequence>MSRKRVVVITGLSGSGKSSAARALEDEGFFVVDNLPLALLPELLDLVNQGVRFTSEVAVVIDVRNRDFLAGFEATLQQVVAGGHTLEIYFFDASDEVLIRRYSETRRRHPLGTKDGVTGAIIQERQLLTRLRDLATEMIDTSLLTPHQLRARVVQIVHGQGGGLPLAVQLQSFGFRYGIPAASDMVMDVRFLPNPHFVPELQPLSGLDAPVSDFVLSQEGSQEFLRHFKGFLTFLLPQYQAEGKSYLTISIGCTGGRHRSVAIVEELKRWLAADNVTLQVSHRDIAKR</sequence>
<evidence type="ECO:0000256" key="2">
    <source>
        <dbReference type="ARBA" id="ARBA00022840"/>
    </source>
</evidence>
<dbReference type="GO" id="GO:0005524">
    <property type="term" value="F:ATP binding"/>
    <property type="evidence" value="ECO:0007669"/>
    <property type="project" value="UniProtKB-UniRule"/>
</dbReference>
<dbReference type="OrthoDB" id="9784461at2"/>
<keyword evidence="3 4" id="KW-0342">GTP-binding</keyword>
<evidence type="ECO:0000256" key="3">
    <source>
        <dbReference type="ARBA" id="ARBA00023134"/>
    </source>
</evidence>
<proteinExistence type="inferred from homology"/>
<evidence type="ECO:0000313" key="8">
    <source>
        <dbReference type="Proteomes" id="UP000057158"/>
    </source>
</evidence>
<dbReference type="PANTHER" id="PTHR30448:SF0">
    <property type="entry name" value="RNASE ADAPTER PROTEIN RAPZ"/>
    <property type="match status" value="1"/>
</dbReference>
<dbReference type="NCBIfam" id="NF003828">
    <property type="entry name" value="PRK05416.1"/>
    <property type="match status" value="1"/>
</dbReference>
<dbReference type="AlphaFoldDB" id="A0A0M5IRC1"/>
<dbReference type="InterPro" id="IPR005337">
    <property type="entry name" value="RapZ-like"/>
</dbReference>
<feature type="binding site" evidence="4">
    <location>
        <begin position="11"/>
        <end position="18"/>
    </location>
    <ligand>
        <name>ATP</name>
        <dbReference type="ChEBI" id="CHEBI:30616"/>
    </ligand>
</feature>
<evidence type="ECO:0000256" key="4">
    <source>
        <dbReference type="HAMAP-Rule" id="MF_00636"/>
    </source>
</evidence>
<evidence type="ECO:0000259" key="6">
    <source>
        <dbReference type="Pfam" id="PF22740"/>
    </source>
</evidence>
<feature type="binding site" evidence="4">
    <location>
        <begin position="62"/>
        <end position="65"/>
    </location>
    <ligand>
        <name>GTP</name>
        <dbReference type="ChEBI" id="CHEBI:37565"/>
    </ligand>
</feature>
<dbReference type="InterPro" id="IPR053931">
    <property type="entry name" value="RapZ_C"/>
</dbReference>
<dbReference type="PATRIC" id="fig|1603606.3.peg.1425"/>
<dbReference type="STRING" id="1603606.DSOUD_1305"/>
<dbReference type="Pfam" id="PF03668">
    <property type="entry name" value="RapZ-like_N"/>
    <property type="match status" value="1"/>
</dbReference>
<dbReference type="PANTHER" id="PTHR30448">
    <property type="entry name" value="RNASE ADAPTER PROTEIN RAPZ"/>
    <property type="match status" value="1"/>
</dbReference>
<dbReference type="Gene3D" id="3.40.50.300">
    <property type="entry name" value="P-loop containing nucleotide triphosphate hydrolases"/>
    <property type="match status" value="1"/>
</dbReference>
<protein>
    <submittedName>
        <fullName evidence="7">GlmZ(SRNA)-inactivating NTPase</fullName>
    </submittedName>
</protein>
<name>A0A0M5IRC1_9BACT</name>
<dbReference type="KEGG" id="des:DSOUD_1305"/>
<reference evidence="7 8" key="1">
    <citation type="submission" date="2015-07" db="EMBL/GenBank/DDBJ databases">
        <title>Isolation and Genomic Characterization of a Novel Halophilic Metal-Reducing Deltaproteobacterium from the Deep Subsurface.</title>
        <authorList>
            <person name="Badalamenti J.P."/>
            <person name="Summers Z.M."/>
            <person name="Gralnick J.A."/>
            <person name="Bond D.R."/>
        </authorList>
    </citation>
    <scope>NUCLEOTIDE SEQUENCE [LARGE SCALE GENOMIC DNA]</scope>
    <source>
        <strain evidence="7 8">WTL</strain>
    </source>
</reference>
<dbReference type="EMBL" id="CP010802">
    <property type="protein sequence ID" value="ALC16086.1"/>
    <property type="molecule type" value="Genomic_DNA"/>
</dbReference>
<feature type="domain" description="RapZ-like N-terminal" evidence="5">
    <location>
        <begin position="6"/>
        <end position="160"/>
    </location>
</feature>
<dbReference type="Pfam" id="PF22740">
    <property type="entry name" value="PapZ_C"/>
    <property type="match status" value="1"/>
</dbReference>